<dbReference type="GO" id="GO:0000155">
    <property type="term" value="F:phosphorelay sensor kinase activity"/>
    <property type="evidence" value="ECO:0007669"/>
    <property type="project" value="InterPro"/>
</dbReference>
<dbReference type="CDD" id="cd16917">
    <property type="entry name" value="HATPase_UhpB-NarQ-NarX-like"/>
    <property type="match status" value="1"/>
</dbReference>
<dbReference type="InterPro" id="IPR011006">
    <property type="entry name" value="CheY-like_superfamily"/>
</dbReference>
<dbReference type="Pfam" id="PF00072">
    <property type="entry name" value="Response_reg"/>
    <property type="match status" value="1"/>
</dbReference>
<dbReference type="GO" id="GO:0016020">
    <property type="term" value="C:membrane"/>
    <property type="evidence" value="ECO:0007669"/>
    <property type="project" value="InterPro"/>
</dbReference>
<dbReference type="RefSeq" id="WP_130556890.1">
    <property type="nucleotide sequence ID" value="NZ_AP028947.1"/>
</dbReference>
<keyword evidence="3" id="KW-0902">Two-component regulatory system</keyword>
<dbReference type="Proteomes" id="UP001329151">
    <property type="component" value="Chromosome"/>
</dbReference>
<evidence type="ECO:0000256" key="4">
    <source>
        <dbReference type="PROSITE-ProRule" id="PRU00169"/>
    </source>
</evidence>
<dbReference type="GO" id="GO:0046983">
    <property type="term" value="F:protein dimerization activity"/>
    <property type="evidence" value="ECO:0007669"/>
    <property type="project" value="InterPro"/>
</dbReference>
<sequence>MSEPKGLPPSLLDLSQYSDDGLKVLVVEDNDSDFELMCYRLKQGGLKYTATRVDRIEDLRRCLEHEEWQVVISDHNLPGFGSEEALRIVRDSGLDIPFIIVSGSIGEHVAVEAMRAGADDYLMKDKMARLVPAIERSLRAANERRSLATAEQAQRESERRFAAIAENIPGIIFQMHSGPSLPRPTVPFVSEGVIRLFGVPPRLFLENPNYFFEQFAADDAASLFEMLLEPPQAGAHLTWEGRLKPHGKYSERWVLMNAVAKARGNMFVWDGVLLDISDRKEAENHLLNAQTELRRVTTEFEKRREQERGAIAREIHDDMGGSLTKLKADVAWLNKNLSLDTPAAEKLDDMLELIEHLLASSQRIAKDLRPGILDYGLIPALDWQMKDFQKRTQIQGEFQSNVEELQLDPELSTALFRILQEALTNIVKHAQATRVDVELFVTENELSLEVRDNGRGIENADKLKDTSFGLRGMQERVAAFDGWVDVSGSTGSGTTVMVSIPRGNQTDEAEND</sequence>
<dbReference type="Gene3D" id="3.40.50.2300">
    <property type="match status" value="1"/>
</dbReference>
<keyword evidence="4" id="KW-0597">Phosphoprotein</keyword>
<name>A0AA86MD37_9BURK</name>
<dbReference type="InterPro" id="IPR001789">
    <property type="entry name" value="Sig_transdc_resp-reg_receiver"/>
</dbReference>
<evidence type="ECO:0000256" key="2">
    <source>
        <dbReference type="ARBA" id="ARBA00022777"/>
    </source>
</evidence>
<evidence type="ECO:0000259" key="5">
    <source>
        <dbReference type="PROSITE" id="PS50109"/>
    </source>
</evidence>
<dbReference type="SUPFAM" id="SSF55785">
    <property type="entry name" value="PYP-like sensor domain (PAS domain)"/>
    <property type="match status" value="1"/>
</dbReference>
<dbReference type="PANTHER" id="PTHR24421">
    <property type="entry name" value="NITRATE/NITRITE SENSOR PROTEIN NARX-RELATED"/>
    <property type="match status" value="1"/>
</dbReference>
<dbReference type="InterPro" id="IPR005467">
    <property type="entry name" value="His_kinase_dom"/>
</dbReference>
<evidence type="ECO:0000256" key="1">
    <source>
        <dbReference type="ARBA" id="ARBA00022679"/>
    </source>
</evidence>
<dbReference type="InterPro" id="IPR035965">
    <property type="entry name" value="PAS-like_dom_sf"/>
</dbReference>
<dbReference type="SMART" id="SM00448">
    <property type="entry name" value="REC"/>
    <property type="match status" value="1"/>
</dbReference>
<protein>
    <recommendedName>
        <fullName evidence="9">Histidine kinase</fullName>
    </recommendedName>
</protein>
<dbReference type="Gene3D" id="3.30.565.10">
    <property type="entry name" value="Histidine kinase-like ATPase, C-terminal domain"/>
    <property type="match status" value="1"/>
</dbReference>
<evidence type="ECO:0000256" key="3">
    <source>
        <dbReference type="ARBA" id="ARBA00023012"/>
    </source>
</evidence>
<dbReference type="SMART" id="SM00387">
    <property type="entry name" value="HATPase_c"/>
    <property type="match status" value="1"/>
</dbReference>
<dbReference type="Gene3D" id="3.30.450.20">
    <property type="entry name" value="PAS domain"/>
    <property type="match status" value="1"/>
</dbReference>
<feature type="modified residue" description="4-aspartylphosphate" evidence="4">
    <location>
        <position position="74"/>
    </location>
</feature>
<keyword evidence="2" id="KW-0418">Kinase</keyword>
<organism evidence="7 8">
    <name type="scientific">Limnobacter thiooxidans</name>
    <dbReference type="NCBI Taxonomy" id="131080"/>
    <lineage>
        <taxon>Bacteria</taxon>
        <taxon>Pseudomonadati</taxon>
        <taxon>Pseudomonadota</taxon>
        <taxon>Betaproteobacteria</taxon>
        <taxon>Burkholderiales</taxon>
        <taxon>Burkholderiaceae</taxon>
        <taxon>Limnobacter</taxon>
    </lineage>
</organism>
<dbReference type="PROSITE" id="PS50110">
    <property type="entry name" value="RESPONSE_REGULATORY"/>
    <property type="match status" value="1"/>
</dbReference>
<dbReference type="Gene3D" id="1.20.5.1930">
    <property type="match status" value="1"/>
</dbReference>
<dbReference type="KEGG" id="lto:RGQ30_10720"/>
<dbReference type="Pfam" id="PF02518">
    <property type="entry name" value="HATPase_c"/>
    <property type="match status" value="1"/>
</dbReference>
<keyword evidence="1" id="KW-0808">Transferase</keyword>
<dbReference type="AlphaFoldDB" id="A0AA86MD37"/>
<evidence type="ECO:0000313" key="8">
    <source>
        <dbReference type="Proteomes" id="UP001329151"/>
    </source>
</evidence>
<dbReference type="PROSITE" id="PS50109">
    <property type="entry name" value="HIS_KIN"/>
    <property type="match status" value="1"/>
</dbReference>
<accession>A0AA86MD37</accession>
<dbReference type="InterPro" id="IPR011712">
    <property type="entry name" value="Sig_transdc_His_kin_sub3_dim/P"/>
</dbReference>
<dbReference type="SUPFAM" id="SSF55874">
    <property type="entry name" value="ATPase domain of HSP90 chaperone/DNA topoisomerase II/histidine kinase"/>
    <property type="match status" value="1"/>
</dbReference>
<dbReference type="InterPro" id="IPR003594">
    <property type="entry name" value="HATPase_dom"/>
</dbReference>
<evidence type="ECO:0000259" key="6">
    <source>
        <dbReference type="PROSITE" id="PS50110"/>
    </source>
</evidence>
<gene>
    <name evidence="7" type="ORF">RGQ30_10720</name>
</gene>
<evidence type="ECO:0008006" key="9">
    <source>
        <dbReference type="Google" id="ProtNLM"/>
    </source>
</evidence>
<dbReference type="Pfam" id="PF07730">
    <property type="entry name" value="HisKA_3"/>
    <property type="match status" value="1"/>
</dbReference>
<proteinExistence type="predicted"/>
<feature type="domain" description="Response regulatory" evidence="6">
    <location>
        <begin position="23"/>
        <end position="139"/>
    </location>
</feature>
<evidence type="ECO:0000313" key="7">
    <source>
        <dbReference type="EMBL" id="BET25571.1"/>
    </source>
</evidence>
<reference evidence="7 8" key="1">
    <citation type="submission" date="2023-10" db="EMBL/GenBank/DDBJ databases">
        <title>Complete Genome Sequence of Limnobacter thiooxidans CS-K2T, Isolated from freshwater lake sediments in Bavaria, Germany.</title>
        <authorList>
            <person name="Naruki M."/>
            <person name="Watanabe A."/>
            <person name="Warashina T."/>
            <person name="Morita T."/>
            <person name="Arakawa K."/>
        </authorList>
    </citation>
    <scope>NUCLEOTIDE SEQUENCE [LARGE SCALE GENOMIC DNA]</scope>
    <source>
        <strain evidence="7 8">CS-K2</strain>
    </source>
</reference>
<keyword evidence="8" id="KW-1185">Reference proteome</keyword>
<dbReference type="InterPro" id="IPR050482">
    <property type="entry name" value="Sensor_HK_TwoCompSys"/>
</dbReference>
<dbReference type="InterPro" id="IPR036890">
    <property type="entry name" value="HATPase_C_sf"/>
</dbReference>
<dbReference type="EMBL" id="AP028947">
    <property type="protein sequence ID" value="BET25571.1"/>
    <property type="molecule type" value="Genomic_DNA"/>
</dbReference>
<dbReference type="PANTHER" id="PTHR24421:SF59">
    <property type="entry name" value="OXYGEN SENSOR HISTIDINE KINASE NREB"/>
    <property type="match status" value="1"/>
</dbReference>
<feature type="domain" description="Histidine kinase" evidence="5">
    <location>
        <begin position="415"/>
        <end position="504"/>
    </location>
</feature>
<dbReference type="CDD" id="cd00156">
    <property type="entry name" value="REC"/>
    <property type="match status" value="1"/>
</dbReference>
<dbReference type="SUPFAM" id="SSF52172">
    <property type="entry name" value="CheY-like"/>
    <property type="match status" value="1"/>
</dbReference>